<keyword evidence="1" id="KW-0472">Membrane</keyword>
<dbReference type="RefSeq" id="WP_204107866.1">
    <property type="nucleotide sequence ID" value="NZ_CP050459.1"/>
</dbReference>
<dbReference type="EMBL" id="CP069486">
    <property type="protein sequence ID" value="QRO85739.1"/>
    <property type="molecule type" value="Genomic_DNA"/>
</dbReference>
<evidence type="ECO:0000313" key="2">
    <source>
        <dbReference type="EMBL" id="QRO85739.1"/>
    </source>
</evidence>
<evidence type="ECO:0000256" key="1">
    <source>
        <dbReference type="SAM" id="Phobius"/>
    </source>
</evidence>
<reference evidence="2 3" key="1">
    <citation type="submission" date="2021-02" db="EMBL/GenBank/DDBJ databases">
        <title>FDA dAtabase for Regulatory Grade micrObial Sequences (FDA-ARGOS): Supporting development and validation of Infectious Disease Dx tests.</title>
        <authorList>
            <person name="Sproer C."/>
            <person name="Gronow S."/>
            <person name="Severitt S."/>
            <person name="Schroder I."/>
            <person name="Tallon L."/>
            <person name="Sadzewicz L."/>
            <person name="Zhao X."/>
            <person name="Boylan J."/>
            <person name="Ott S."/>
            <person name="Bowen H."/>
            <person name="Vavikolanu K."/>
            <person name="Mehta A."/>
            <person name="Aluvathingal J."/>
            <person name="Nadendla S."/>
            <person name="Lowell S."/>
            <person name="Myers T."/>
            <person name="Yan Y."/>
            <person name="Sichtig H."/>
        </authorList>
    </citation>
    <scope>NUCLEOTIDE SEQUENCE [LARGE SCALE GENOMIC DNA]</scope>
    <source>
        <strain evidence="2 3">FDAARGOS_1207</strain>
    </source>
</reference>
<accession>A0ABX7HGJ5</accession>
<protein>
    <submittedName>
        <fullName evidence="2">Uncharacterized protein</fullName>
    </submittedName>
</protein>
<evidence type="ECO:0000313" key="3">
    <source>
        <dbReference type="Proteomes" id="UP000627155"/>
    </source>
</evidence>
<feature type="transmembrane region" description="Helical" evidence="1">
    <location>
        <begin position="29"/>
        <end position="48"/>
    </location>
</feature>
<keyword evidence="1" id="KW-1133">Transmembrane helix</keyword>
<keyword evidence="3" id="KW-1185">Reference proteome</keyword>
<keyword evidence="1" id="KW-0812">Transmembrane</keyword>
<sequence>MKQSVKENLYIIGFLIILVTLFLDMSGQFRTIIIVTLFVLACVLRFIVPTKNSKNN</sequence>
<gene>
    <name evidence="2" type="ORF">I6J37_03300</name>
</gene>
<feature type="transmembrane region" description="Helical" evidence="1">
    <location>
        <begin position="7"/>
        <end position="23"/>
    </location>
</feature>
<organism evidence="2 3">
    <name type="scientific">Mammaliicoccus vitulinus</name>
    <dbReference type="NCBI Taxonomy" id="71237"/>
    <lineage>
        <taxon>Bacteria</taxon>
        <taxon>Bacillati</taxon>
        <taxon>Bacillota</taxon>
        <taxon>Bacilli</taxon>
        <taxon>Bacillales</taxon>
        <taxon>Staphylococcaceae</taxon>
        <taxon>Mammaliicoccus</taxon>
    </lineage>
</organism>
<name>A0ABX7HGJ5_9STAP</name>
<dbReference type="Proteomes" id="UP000627155">
    <property type="component" value="Chromosome"/>
</dbReference>
<proteinExistence type="predicted"/>